<sequence length="218" mass="24192">MDAMSNERNDRRARQRAATTFGDTSQPKQERAVRTRATILDAAAAAFATDGFPQVTIKDIADGAQMTKGAVYFHFPNKEALAVAVLEEFYRRMEQTVDGALEHGDPSSLATFVDLLRRIARVFREDVYIHAGARLQIERPYIKAELPAPYVGTLDAMTEILDKCRTAGQLPEDADPGALARTVGAAMFGAQHMSWVTNNREDLVERVEEIIDAFIPLH</sequence>
<reference evidence="7 8" key="1">
    <citation type="submission" date="2020-08" db="EMBL/GenBank/DDBJ databases">
        <title>A novel species.</title>
        <authorList>
            <person name="Gao J."/>
        </authorList>
    </citation>
    <scope>NUCLEOTIDE SEQUENCE [LARGE SCALE GENOMIC DNA]</scope>
    <source>
        <strain evidence="7 8">CRPJ-33</strain>
    </source>
</reference>
<dbReference type="InterPro" id="IPR050109">
    <property type="entry name" value="HTH-type_TetR-like_transc_reg"/>
</dbReference>
<dbReference type="GO" id="GO:0003700">
    <property type="term" value="F:DNA-binding transcription factor activity"/>
    <property type="evidence" value="ECO:0007669"/>
    <property type="project" value="TreeGrafter"/>
</dbReference>
<feature type="compositionally biased region" description="Polar residues" evidence="5">
    <location>
        <begin position="17"/>
        <end position="27"/>
    </location>
</feature>
<feature type="compositionally biased region" description="Basic and acidic residues" evidence="5">
    <location>
        <begin position="1"/>
        <end position="12"/>
    </location>
</feature>
<proteinExistence type="predicted"/>
<evidence type="ECO:0000256" key="3">
    <source>
        <dbReference type="ARBA" id="ARBA00023163"/>
    </source>
</evidence>
<dbReference type="AlphaFoldDB" id="A0A7H0HZL7"/>
<protein>
    <submittedName>
        <fullName evidence="7">TetR/AcrR family transcriptional regulator</fullName>
    </submittedName>
</protein>
<dbReference type="EMBL" id="CP060825">
    <property type="protein sequence ID" value="QNP65983.1"/>
    <property type="molecule type" value="Genomic_DNA"/>
</dbReference>
<evidence type="ECO:0000256" key="4">
    <source>
        <dbReference type="PROSITE-ProRule" id="PRU00335"/>
    </source>
</evidence>
<dbReference type="InterPro" id="IPR009057">
    <property type="entry name" value="Homeodomain-like_sf"/>
</dbReference>
<dbReference type="Proteomes" id="UP000516230">
    <property type="component" value="Chromosome"/>
</dbReference>
<feature type="DNA-binding region" description="H-T-H motif" evidence="4">
    <location>
        <begin position="56"/>
        <end position="75"/>
    </location>
</feature>
<dbReference type="KEGG" id="sgj:IAG43_25735"/>
<dbReference type="InterPro" id="IPR047923">
    <property type="entry name" value="ArpA-like"/>
</dbReference>
<gene>
    <name evidence="7" type="ORF">IAG43_25735</name>
</gene>
<keyword evidence="2 4" id="KW-0238">DNA-binding</keyword>
<feature type="domain" description="HTH tetR-type" evidence="6">
    <location>
        <begin position="33"/>
        <end position="93"/>
    </location>
</feature>
<evidence type="ECO:0000256" key="1">
    <source>
        <dbReference type="ARBA" id="ARBA00023015"/>
    </source>
</evidence>
<dbReference type="PANTHER" id="PTHR30055">
    <property type="entry name" value="HTH-TYPE TRANSCRIPTIONAL REGULATOR RUTR"/>
    <property type="match status" value="1"/>
</dbReference>
<dbReference type="Pfam" id="PF00440">
    <property type="entry name" value="TetR_N"/>
    <property type="match status" value="1"/>
</dbReference>
<evidence type="ECO:0000256" key="2">
    <source>
        <dbReference type="ARBA" id="ARBA00023125"/>
    </source>
</evidence>
<dbReference type="PANTHER" id="PTHR30055:SF234">
    <property type="entry name" value="HTH-TYPE TRANSCRIPTIONAL REGULATOR BETI"/>
    <property type="match status" value="1"/>
</dbReference>
<keyword evidence="3" id="KW-0804">Transcription</keyword>
<keyword evidence="1" id="KW-0805">Transcription regulation</keyword>
<dbReference type="GO" id="GO:0000976">
    <property type="term" value="F:transcription cis-regulatory region binding"/>
    <property type="evidence" value="ECO:0007669"/>
    <property type="project" value="TreeGrafter"/>
</dbReference>
<dbReference type="InterPro" id="IPR036271">
    <property type="entry name" value="Tet_transcr_reg_TetR-rel_C_sf"/>
</dbReference>
<organism evidence="7 8">
    <name type="scientific">Streptomyces genisteinicus</name>
    <dbReference type="NCBI Taxonomy" id="2768068"/>
    <lineage>
        <taxon>Bacteria</taxon>
        <taxon>Bacillati</taxon>
        <taxon>Actinomycetota</taxon>
        <taxon>Actinomycetes</taxon>
        <taxon>Kitasatosporales</taxon>
        <taxon>Streptomycetaceae</taxon>
        <taxon>Streptomyces</taxon>
    </lineage>
</organism>
<dbReference type="NCBIfam" id="NF041196">
    <property type="entry name" value="ScbR_bind_reg"/>
    <property type="match status" value="1"/>
</dbReference>
<keyword evidence="8" id="KW-1185">Reference proteome</keyword>
<evidence type="ECO:0000259" key="6">
    <source>
        <dbReference type="PROSITE" id="PS50977"/>
    </source>
</evidence>
<accession>A0A7H0HZL7</accession>
<dbReference type="SUPFAM" id="SSF46689">
    <property type="entry name" value="Homeodomain-like"/>
    <property type="match status" value="1"/>
</dbReference>
<feature type="region of interest" description="Disordered" evidence="5">
    <location>
        <begin position="1"/>
        <end position="31"/>
    </location>
</feature>
<dbReference type="PRINTS" id="PR00455">
    <property type="entry name" value="HTHTETR"/>
</dbReference>
<dbReference type="SUPFAM" id="SSF48498">
    <property type="entry name" value="Tetracyclin repressor-like, C-terminal domain"/>
    <property type="match status" value="1"/>
</dbReference>
<evidence type="ECO:0000313" key="7">
    <source>
        <dbReference type="EMBL" id="QNP65983.1"/>
    </source>
</evidence>
<dbReference type="InterPro" id="IPR001647">
    <property type="entry name" value="HTH_TetR"/>
</dbReference>
<name>A0A7H0HZL7_9ACTN</name>
<evidence type="ECO:0000256" key="5">
    <source>
        <dbReference type="SAM" id="MobiDB-lite"/>
    </source>
</evidence>
<dbReference type="PROSITE" id="PS50977">
    <property type="entry name" value="HTH_TETR_2"/>
    <property type="match status" value="1"/>
</dbReference>
<dbReference type="Gene3D" id="1.10.357.10">
    <property type="entry name" value="Tetracycline Repressor, domain 2"/>
    <property type="match status" value="1"/>
</dbReference>
<evidence type="ECO:0000313" key="8">
    <source>
        <dbReference type="Proteomes" id="UP000516230"/>
    </source>
</evidence>